<feature type="transmembrane region" description="Helical" evidence="1">
    <location>
        <begin position="95"/>
        <end position="121"/>
    </location>
</feature>
<evidence type="ECO:0000256" key="1">
    <source>
        <dbReference type="SAM" id="Phobius"/>
    </source>
</evidence>
<feature type="transmembrane region" description="Helical" evidence="1">
    <location>
        <begin position="59"/>
        <end position="83"/>
    </location>
</feature>
<keyword evidence="1" id="KW-0472">Membrane</keyword>
<accession>A0A7X2XZC6</accession>
<keyword evidence="1" id="KW-1133">Transmembrane helix</keyword>
<gene>
    <name evidence="2" type="ORF">GM612_10885</name>
</gene>
<dbReference type="AlphaFoldDB" id="A0A7X2XZC6"/>
<evidence type="ECO:0000313" key="3">
    <source>
        <dbReference type="Proteomes" id="UP000466388"/>
    </source>
</evidence>
<dbReference type="Proteomes" id="UP000466388">
    <property type="component" value="Unassembled WGS sequence"/>
</dbReference>
<proteinExistence type="predicted"/>
<sequence>MKRPSPIQTVGWIVWWLELALTVGGLVLSLLGSLGASMMGGYNWSGSMMGGGMMGTNHWLYGFGMLFGLFWFAWRVVLQVVGYIAVQSLSNLSSLVWPIVLIVMGFLGGFLFLIPGVWAVIQYYQEPRDDNQQPRKNVQ</sequence>
<feature type="transmembrane region" description="Helical" evidence="1">
    <location>
        <begin position="12"/>
        <end position="39"/>
    </location>
</feature>
<name>A0A7X2XZC6_9LACO</name>
<dbReference type="RefSeq" id="WP_155432381.1">
    <property type="nucleotide sequence ID" value="NZ_WNJO01000017.1"/>
</dbReference>
<evidence type="ECO:0000313" key="2">
    <source>
        <dbReference type="EMBL" id="MTV83121.1"/>
    </source>
</evidence>
<reference evidence="2 3" key="1">
    <citation type="submission" date="2019-11" db="EMBL/GenBank/DDBJ databases">
        <title>Lactobacillus sp. nov. CRM56-3, isolated from fermented tea leaves.</title>
        <authorList>
            <person name="Phuengjayaem S."/>
            <person name="Tanasupawat S."/>
        </authorList>
    </citation>
    <scope>NUCLEOTIDE SEQUENCE [LARGE SCALE GENOMIC DNA]</scope>
    <source>
        <strain evidence="2 3">CRM56-3</strain>
    </source>
</reference>
<keyword evidence="3" id="KW-1185">Reference proteome</keyword>
<organism evidence="2 3">
    <name type="scientific">Secundilactobacillus folii</name>
    <dbReference type="NCBI Taxonomy" id="2678357"/>
    <lineage>
        <taxon>Bacteria</taxon>
        <taxon>Bacillati</taxon>
        <taxon>Bacillota</taxon>
        <taxon>Bacilli</taxon>
        <taxon>Lactobacillales</taxon>
        <taxon>Lactobacillaceae</taxon>
        <taxon>Secundilactobacillus</taxon>
    </lineage>
</organism>
<comment type="caution">
    <text evidence="2">The sequence shown here is derived from an EMBL/GenBank/DDBJ whole genome shotgun (WGS) entry which is preliminary data.</text>
</comment>
<keyword evidence="1" id="KW-0812">Transmembrane</keyword>
<dbReference type="EMBL" id="WNJO01000017">
    <property type="protein sequence ID" value="MTV83121.1"/>
    <property type="molecule type" value="Genomic_DNA"/>
</dbReference>
<protein>
    <recommendedName>
        <fullName evidence="4">DUF4064 domain-containing protein</fullName>
    </recommendedName>
</protein>
<evidence type="ECO:0008006" key="4">
    <source>
        <dbReference type="Google" id="ProtNLM"/>
    </source>
</evidence>